<dbReference type="InterPro" id="IPR002470">
    <property type="entry name" value="Peptidase_S9A"/>
</dbReference>
<dbReference type="Pfam" id="PF02897">
    <property type="entry name" value="Peptidase_S9_N"/>
    <property type="match status" value="1"/>
</dbReference>
<dbReference type="Gene3D" id="3.40.50.1820">
    <property type="entry name" value="alpha/beta hydrolase"/>
    <property type="match status" value="1"/>
</dbReference>
<dbReference type="OrthoDB" id="9801421at2"/>
<evidence type="ECO:0000256" key="4">
    <source>
        <dbReference type="ARBA" id="ARBA00022825"/>
    </source>
</evidence>
<proteinExistence type="inferred from homology"/>
<dbReference type="InterPro" id="IPR029058">
    <property type="entry name" value="AB_hydrolase_fold"/>
</dbReference>
<feature type="domain" description="Peptidase S9 prolyl oligopeptidase catalytic" evidence="5">
    <location>
        <begin position="590"/>
        <end position="814"/>
    </location>
</feature>
<evidence type="ECO:0000256" key="1">
    <source>
        <dbReference type="ARBA" id="ARBA00005228"/>
    </source>
</evidence>
<dbReference type="SUPFAM" id="SSF50993">
    <property type="entry name" value="Peptidase/esterase 'gauge' domain"/>
    <property type="match status" value="1"/>
</dbReference>
<evidence type="ECO:0000256" key="2">
    <source>
        <dbReference type="ARBA" id="ARBA00022670"/>
    </source>
</evidence>
<dbReference type="SUPFAM" id="SSF53474">
    <property type="entry name" value="alpha/beta-Hydrolases"/>
    <property type="match status" value="1"/>
</dbReference>
<evidence type="ECO:0000313" key="7">
    <source>
        <dbReference type="EMBL" id="TCD54483.1"/>
    </source>
</evidence>
<organism evidence="7 8">
    <name type="scientific">Alloscardovia theropitheci</name>
    <dbReference type="NCBI Taxonomy" id="2496842"/>
    <lineage>
        <taxon>Bacteria</taxon>
        <taxon>Bacillati</taxon>
        <taxon>Actinomycetota</taxon>
        <taxon>Actinomycetes</taxon>
        <taxon>Bifidobacteriales</taxon>
        <taxon>Bifidobacteriaceae</taxon>
        <taxon>Alloscardovia</taxon>
    </lineage>
</organism>
<feature type="domain" description="Peptidase S9A N-terminal" evidence="6">
    <location>
        <begin position="20"/>
        <end position="312"/>
    </location>
</feature>
<dbReference type="AlphaFoldDB" id="A0A4R0QQB0"/>
<dbReference type="GO" id="GO:0004252">
    <property type="term" value="F:serine-type endopeptidase activity"/>
    <property type="evidence" value="ECO:0007669"/>
    <property type="project" value="InterPro"/>
</dbReference>
<dbReference type="GO" id="GO:0006508">
    <property type="term" value="P:proteolysis"/>
    <property type="evidence" value="ECO:0007669"/>
    <property type="project" value="UniProtKB-KW"/>
</dbReference>
<dbReference type="Pfam" id="PF00326">
    <property type="entry name" value="Peptidase_S9"/>
    <property type="match status" value="1"/>
</dbReference>
<dbReference type="InterPro" id="IPR051543">
    <property type="entry name" value="Serine_Peptidase_S9A"/>
</dbReference>
<name>A0A4R0QQB0_9BIFI</name>
<dbReference type="PANTHER" id="PTHR11757:SF19">
    <property type="entry name" value="PROLYL ENDOPEPTIDASE-LIKE"/>
    <property type="match status" value="1"/>
</dbReference>
<keyword evidence="4" id="KW-0720">Serine protease</keyword>
<comment type="similarity">
    <text evidence="1">Belongs to the peptidase S9A family.</text>
</comment>
<reference evidence="7 8" key="1">
    <citation type="submission" date="2018-12" db="EMBL/GenBank/DDBJ databases">
        <title>Alloscrdovia theropitheci sp. nov: a novel taxon from the feces of the bleeding-herat monkey (Theropithecus geleda).</title>
        <authorList>
            <person name="Modesto M."/>
        </authorList>
    </citation>
    <scope>NUCLEOTIDE SEQUENCE [LARGE SCALE GENOMIC DNA]</scope>
    <source>
        <strain evidence="7 8">GLDI4/2</strain>
    </source>
</reference>
<evidence type="ECO:0000259" key="5">
    <source>
        <dbReference type="Pfam" id="PF00326"/>
    </source>
</evidence>
<dbReference type="InterPro" id="IPR001375">
    <property type="entry name" value="Peptidase_S9_cat"/>
</dbReference>
<keyword evidence="8" id="KW-1185">Reference proteome</keyword>
<dbReference type="Proteomes" id="UP000291289">
    <property type="component" value="Unassembled WGS sequence"/>
</dbReference>
<evidence type="ECO:0000259" key="6">
    <source>
        <dbReference type="Pfam" id="PF02897"/>
    </source>
</evidence>
<keyword evidence="3" id="KW-0378">Hydrolase</keyword>
<dbReference type="PRINTS" id="PR00862">
    <property type="entry name" value="PROLIGOPTASE"/>
</dbReference>
<protein>
    <submittedName>
        <fullName evidence="7">S9 family peptidase</fullName>
    </submittedName>
</protein>
<accession>A0A4R0QQB0</accession>
<gene>
    <name evidence="7" type="ORF">EJ419_03130</name>
</gene>
<dbReference type="RefSeq" id="WP_131283593.1">
    <property type="nucleotide sequence ID" value="NZ_RXLP01000015.1"/>
</dbReference>
<sequence>MTELTTDYFSSHEISLDSVPHAQKKPTARRYHGREFIDNYEWLRDKESEEVKNYVAEHNAFADKVTSHLSSLKQTLFGELKNRVQETDMSVPTRIGKYWYFARTEEGKQYGKQCRVPIASEDDWTAPQVEADKELPGERIVFDANDESQGHDFFRSGGLDLDKDGKLLVYSIDTTGDERYDVHVRDVETGEDLPDLIQGVSAGANITPDGQWIFYIRTDDAWRPCEVWIHRVGTDSNNDVMVWREEDERFWVGCGLSFDESMMIIETESKTTSEVLHLPVSDIAGLLLPDGDPAAKRFEPFIKRQENIEYDVTFARFEAMGDNGEDVPVAVVVHNVNHPNFEIDLIDMRSHEGPYQLGDGDCIAVGSDYGCEQASEVARAKSVSEPYFDDRNPAILQGACGLQVGGLGIYKSFITLSYRADSLSHCAIVSKEQAFKDWKAGRPISFTTLGEDDTETIPAVGFGSNPAYEAPVVRYGFGSYTRPSQLRELNPITGEDHLLKKANVLHYDENLYAERRLWVTVRDGERVPVSLVWKKGLVPSLDGLSLENDELSSPELSELFNTQDRPSMQGSSPMFITGYGSYEISMGPGFSVARPSMLDRGVIFAVAHIRGGGEMGRAWYEQGRRLNKINTFNDFVDVTAALEYAGIADPHKTVANGGSAGGLLMGAIANAAPFLYAGIEADVPFVDALTSILDESLPLTVTEWDEWGDPLHNEQVYDYMKSYTPYENVMTADERRKKFGTTHFPVIFITTSMNDTRVLYVEPMKWISRLNEPEVDVQAFAKIEVEAGHGGVSGRYKQWEEVSFENAWCLDIMGLSK</sequence>
<keyword evidence="2" id="KW-0645">Protease</keyword>
<dbReference type="PANTHER" id="PTHR11757">
    <property type="entry name" value="PROTEASE FAMILY S9A OLIGOPEPTIDASE"/>
    <property type="match status" value="1"/>
</dbReference>
<dbReference type="EMBL" id="RXLP01000015">
    <property type="protein sequence ID" value="TCD54483.1"/>
    <property type="molecule type" value="Genomic_DNA"/>
</dbReference>
<comment type="caution">
    <text evidence="7">The sequence shown here is derived from an EMBL/GenBank/DDBJ whole genome shotgun (WGS) entry which is preliminary data.</text>
</comment>
<evidence type="ECO:0000313" key="8">
    <source>
        <dbReference type="Proteomes" id="UP000291289"/>
    </source>
</evidence>
<dbReference type="InterPro" id="IPR023302">
    <property type="entry name" value="Pept_S9A_N"/>
</dbReference>
<evidence type="ECO:0000256" key="3">
    <source>
        <dbReference type="ARBA" id="ARBA00022801"/>
    </source>
</evidence>
<dbReference type="Gene3D" id="2.130.10.120">
    <property type="entry name" value="Prolyl oligopeptidase, N-terminal domain"/>
    <property type="match status" value="1"/>
</dbReference>